<name>A0ABP8B1V3_9ACTN</name>
<evidence type="ECO:0000313" key="2">
    <source>
        <dbReference type="EMBL" id="GAA4195936.1"/>
    </source>
</evidence>
<keyword evidence="3" id="KW-1185">Reference proteome</keyword>
<dbReference type="EMBL" id="BAABAQ010000007">
    <property type="protein sequence ID" value="GAA4195936.1"/>
    <property type="molecule type" value="Genomic_DNA"/>
</dbReference>
<evidence type="ECO:0000313" key="3">
    <source>
        <dbReference type="Proteomes" id="UP001501251"/>
    </source>
</evidence>
<evidence type="ECO:0000256" key="1">
    <source>
        <dbReference type="SAM" id="Phobius"/>
    </source>
</evidence>
<organism evidence="2 3">
    <name type="scientific">Streptosporangium oxazolinicum</name>
    <dbReference type="NCBI Taxonomy" id="909287"/>
    <lineage>
        <taxon>Bacteria</taxon>
        <taxon>Bacillati</taxon>
        <taxon>Actinomycetota</taxon>
        <taxon>Actinomycetes</taxon>
        <taxon>Streptosporangiales</taxon>
        <taxon>Streptosporangiaceae</taxon>
        <taxon>Streptosporangium</taxon>
    </lineage>
</organism>
<feature type="transmembrane region" description="Helical" evidence="1">
    <location>
        <begin position="43"/>
        <end position="62"/>
    </location>
</feature>
<reference evidence="3" key="1">
    <citation type="journal article" date="2019" name="Int. J. Syst. Evol. Microbiol.">
        <title>The Global Catalogue of Microorganisms (GCM) 10K type strain sequencing project: providing services to taxonomists for standard genome sequencing and annotation.</title>
        <authorList>
            <consortium name="The Broad Institute Genomics Platform"/>
            <consortium name="The Broad Institute Genome Sequencing Center for Infectious Disease"/>
            <person name="Wu L."/>
            <person name="Ma J."/>
        </authorList>
    </citation>
    <scope>NUCLEOTIDE SEQUENCE [LARGE SCALE GENOMIC DNA]</scope>
    <source>
        <strain evidence="3">JCM 17388</strain>
    </source>
</reference>
<accession>A0ABP8B1V3</accession>
<sequence length="78" mass="8350">MWRAGLLGLAAGVVAGVLAGFLSVWLGPLGSESGDVAFDWRGAVIYTLFMSPTFALLFVFLMSRRLKAAKKTQRSPSS</sequence>
<keyword evidence="1" id="KW-0472">Membrane</keyword>
<dbReference type="Proteomes" id="UP001501251">
    <property type="component" value="Unassembled WGS sequence"/>
</dbReference>
<evidence type="ECO:0008006" key="4">
    <source>
        <dbReference type="Google" id="ProtNLM"/>
    </source>
</evidence>
<protein>
    <recommendedName>
        <fullName evidence="4">Major facilitator superfamily (MFS) profile domain-containing protein</fullName>
    </recommendedName>
</protein>
<comment type="caution">
    <text evidence="2">The sequence shown here is derived from an EMBL/GenBank/DDBJ whole genome shotgun (WGS) entry which is preliminary data.</text>
</comment>
<gene>
    <name evidence="2" type="ORF">GCM10022252_42570</name>
</gene>
<proteinExistence type="predicted"/>
<keyword evidence="1" id="KW-1133">Transmembrane helix</keyword>
<keyword evidence="1" id="KW-0812">Transmembrane</keyword>